<reference evidence="5" key="1">
    <citation type="journal article" date="2023" name="Genome Biol. Evol.">
        <title>First Whole Genome Sequence and Flow Cytometry Genome Size Data for the Lichen-Forming Fungus Ramalina farinacea (Ascomycota).</title>
        <authorList>
            <person name="Llewellyn T."/>
            <person name="Mian S."/>
            <person name="Hill R."/>
            <person name="Leitch I.J."/>
            <person name="Gaya E."/>
        </authorList>
    </citation>
    <scope>NUCLEOTIDE SEQUENCE</scope>
    <source>
        <strain evidence="5">LIQ254RAFAR</strain>
    </source>
</reference>
<dbReference type="EMBL" id="JAPUFD010000023">
    <property type="protein sequence ID" value="MDI1493108.1"/>
    <property type="molecule type" value="Genomic_DNA"/>
</dbReference>
<evidence type="ECO:0000259" key="4">
    <source>
        <dbReference type="Pfam" id="PF23317"/>
    </source>
</evidence>
<comment type="caution">
    <text evidence="5">The sequence shown here is derived from an EMBL/GenBank/DDBJ whole genome shotgun (WGS) entry which is preliminary data.</text>
</comment>
<dbReference type="InterPro" id="IPR056336">
    <property type="entry name" value="YVC1_C"/>
</dbReference>
<name>A0AA43QV07_9LECA</name>
<dbReference type="Pfam" id="PF23190">
    <property type="entry name" value="LHD_TRPY1"/>
    <property type="match status" value="1"/>
</dbReference>
<evidence type="ECO:0000313" key="5">
    <source>
        <dbReference type="EMBL" id="MDI1493108.1"/>
    </source>
</evidence>
<dbReference type="InterPro" id="IPR052971">
    <property type="entry name" value="TRP_calcium_channel"/>
</dbReference>
<accession>A0AA43QV07</accession>
<keyword evidence="6" id="KW-1185">Reference proteome</keyword>
<dbReference type="AlphaFoldDB" id="A0AA43QV07"/>
<feature type="region of interest" description="Disordered" evidence="1">
    <location>
        <begin position="623"/>
        <end position="645"/>
    </location>
</feature>
<feature type="domain" description="Calcium channel YVC1-like C-terminal transmembrane" evidence="4">
    <location>
        <begin position="261"/>
        <end position="533"/>
    </location>
</feature>
<feature type="transmembrane region" description="Helical" evidence="2">
    <location>
        <begin position="490"/>
        <end position="510"/>
    </location>
</feature>
<keyword evidence="2" id="KW-0472">Membrane</keyword>
<feature type="transmembrane region" description="Helical" evidence="2">
    <location>
        <begin position="522"/>
        <end position="540"/>
    </location>
</feature>
<feature type="transmembrane region" description="Helical" evidence="2">
    <location>
        <begin position="236"/>
        <end position="256"/>
    </location>
</feature>
<feature type="transmembrane region" description="Helical" evidence="2">
    <location>
        <begin position="435"/>
        <end position="456"/>
    </location>
</feature>
<feature type="transmembrane region" description="Helical" evidence="2">
    <location>
        <begin position="297"/>
        <end position="316"/>
    </location>
</feature>
<sequence>MVRWKKLLGLDGQDRHSNFRDEVRHLLPTSNTDVIPSALPPTTVTKIALRLKYQIEQVIPCELEEAQIIKAHSPIITPAVIATAKSAGGKDHAACIVYCLLVCYRWFERQAMLELWDADLHHVRAVACEVLAKQIIEAEEDQAWLLQNLLLQRFSILVDGEPTEPANAVEKAVDLHALRVIGSSGYQKCTKYLWRGWLVQDDQYPSNFIPWTNKANTTYWDHFDPDRMRAPQYQNAVQIFMSLLYLALYTGAINTINYTGDLDVVEGILYLMTAGFVFDEVSKFWKIGWNYLGFWNVFNVCLYSLLTVSFVLRMIALGHPLDDGDGRRGHFNELSYNFLAFSAPMFWMRLLLYLDNIRFFGAMLVVLKVMMKESLIFFALLIIICVGFLQAFIGMDQIDDNAKVTSFIIQAMANSVMQSPDFDGFEKFAPPFGIILYYIFTFVVMVVLLNILIALYNSAYEDITDNAIDEYMALFSQKTLQFVRAPDENVFIAPFNLIELFCLILPLEWWLPTKRYERLNNLVMGVIYSPLLLITSWLETKEAWVVRRNRRKGESDEDTVEEWEQLSGECDWEGDGWAKRVEEGRPNVETEVVVVEGEKTRREVDGLREEVRRLVELVEGLTKDRGGGKEEKKDEGDDADGKADS</sequence>
<organism evidence="5 6">
    <name type="scientific">Ramalina farinacea</name>
    <dbReference type="NCBI Taxonomy" id="258253"/>
    <lineage>
        <taxon>Eukaryota</taxon>
        <taxon>Fungi</taxon>
        <taxon>Dikarya</taxon>
        <taxon>Ascomycota</taxon>
        <taxon>Pezizomycotina</taxon>
        <taxon>Lecanoromycetes</taxon>
        <taxon>OSLEUM clade</taxon>
        <taxon>Lecanoromycetidae</taxon>
        <taxon>Lecanorales</taxon>
        <taxon>Lecanorineae</taxon>
        <taxon>Ramalinaceae</taxon>
        <taxon>Ramalina</taxon>
    </lineage>
</organism>
<dbReference type="PANTHER" id="PTHR35859">
    <property type="entry name" value="NONSELECTIVE CATION CHANNEL PROTEIN"/>
    <property type="match status" value="1"/>
</dbReference>
<dbReference type="InterPro" id="IPR056337">
    <property type="entry name" value="LHD_YVC1"/>
</dbReference>
<evidence type="ECO:0000313" key="6">
    <source>
        <dbReference type="Proteomes" id="UP001161017"/>
    </source>
</evidence>
<evidence type="ECO:0000259" key="3">
    <source>
        <dbReference type="Pfam" id="PF23190"/>
    </source>
</evidence>
<keyword evidence="2" id="KW-0812">Transmembrane</keyword>
<evidence type="ECO:0000256" key="1">
    <source>
        <dbReference type="SAM" id="MobiDB-lite"/>
    </source>
</evidence>
<dbReference type="Proteomes" id="UP001161017">
    <property type="component" value="Unassembled WGS sequence"/>
</dbReference>
<gene>
    <name evidence="5" type="primary">YVC1</name>
    <name evidence="5" type="ORF">OHK93_004895</name>
</gene>
<feature type="transmembrane region" description="Helical" evidence="2">
    <location>
        <begin position="375"/>
        <end position="393"/>
    </location>
</feature>
<keyword evidence="2" id="KW-1133">Transmembrane helix</keyword>
<dbReference type="PANTHER" id="PTHR35859:SF1">
    <property type="entry name" value="NONSELECTIVE CATION CHANNEL PROTEIN"/>
    <property type="match status" value="1"/>
</dbReference>
<feature type="domain" description="YVC1 N-terminal linker helical" evidence="3">
    <location>
        <begin position="44"/>
        <end position="223"/>
    </location>
</feature>
<dbReference type="Pfam" id="PF23317">
    <property type="entry name" value="YVC1_C"/>
    <property type="match status" value="1"/>
</dbReference>
<protein>
    <submittedName>
        <fullName evidence="5">Calcium channel yvc1</fullName>
    </submittedName>
</protein>
<evidence type="ECO:0000256" key="2">
    <source>
        <dbReference type="SAM" id="Phobius"/>
    </source>
</evidence>
<proteinExistence type="predicted"/>